<dbReference type="AlphaFoldDB" id="A0A2D0KEZ5"/>
<dbReference type="InterPro" id="IPR051220">
    <property type="entry name" value="TFA_Chaperone"/>
</dbReference>
<keyword evidence="2" id="KW-1185">Reference proteome</keyword>
<protein>
    <submittedName>
        <fullName evidence="1">Tail assembly chaperone</fullName>
    </submittedName>
</protein>
<name>A0A2D0KEZ5_9GAMM</name>
<dbReference type="EMBL" id="NJAK01000001">
    <property type="protein sequence ID" value="PHM62000.1"/>
    <property type="molecule type" value="Genomic_DNA"/>
</dbReference>
<dbReference type="PANTHER" id="PTHR34413:SF2">
    <property type="entry name" value="PROPHAGE TAIL FIBER ASSEMBLY PROTEIN HOMOLOG TFAE-RELATED"/>
    <property type="match status" value="1"/>
</dbReference>
<dbReference type="Pfam" id="PF02413">
    <property type="entry name" value="Caudo_TAP"/>
    <property type="match status" value="1"/>
</dbReference>
<comment type="caution">
    <text evidence="1">The sequence shown here is derived from an EMBL/GenBank/DDBJ whole genome shotgun (WGS) entry which is preliminary data.</text>
</comment>
<accession>A0A2D0KEZ5</accession>
<evidence type="ECO:0000313" key="2">
    <source>
        <dbReference type="Proteomes" id="UP000222168"/>
    </source>
</evidence>
<dbReference type="Proteomes" id="UP000222168">
    <property type="component" value="Unassembled WGS sequence"/>
</dbReference>
<proteinExistence type="predicted"/>
<reference evidence="1 2" key="1">
    <citation type="journal article" date="2017" name="Nat. Microbiol.">
        <title>Natural product diversity associated with the nematode symbionts Photorhabdus and Xenorhabdus.</title>
        <authorList>
            <person name="Tobias N.J."/>
            <person name="Wolff H."/>
            <person name="Djahanschiri B."/>
            <person name="Grundmann F."/>
            <person name="Kronenwerth M."/>
            <person name="Shi Y.M."/>
            <person name="Simonyi S."/>
            <person name="Grun P."/>
            <person name="Shapiro-Ilan D."/>
            <person name="Pidot S.J."/>
            <person name="Stinear T.P."/>
            <person name="Ebersberger I."/>
            <person name="Bode H.B."/>
        </authorList>
    </citation>
    <scope>NUCLEOTIDE SEQUENCE [LARGE SCALE GENOMIC DNA]</scope>
    <source>
        <strain evidence="1 2">DSM 22670</strain>
    </source>
</reference>
<gene>
    <name evidence="1" type="ORF">Xish_01162</name>
</gene>
<dbReference type="OrthoDB" id="8596093at2"/>
<dbReference type="RefSeq" id="WP_099117076.1">
    <property type="nucleotide sequence ID" value="NZ_NJAK01000001.1"/>
</dbReference>
<sequence>MYVYSAKTNSFYPVKLQPRYMDAGSWPDEGREVSEETYLDFSIPPEGKMLSADKDGLPVWADIPPPTPTELQHRAESKKQYLIKIAKEKIDICQDAVDLGLATDVEKSTLTQWRRYRVLLNRVDCAIASHIDWPEQPE</sequence>
<organism evidence="1 2">
    <name type="scientific">Xenorhabdus ishibashii</name>
    <dbReference type="NCBI Taxonomy" id="1034471"/>
    <lineage>
        <taxon>Bacteria</taxon>
        <taxon>Pseudomonadati</taxon>
        <taxon>Pseudomonadota</taxon>
        <taxon>Gammaproteobacteria</taxon>
        <taxon>Enterobacterales</taxon>
        <taxon>Morganellaceae</taxon>
        <taxon>Xenorhabdus</taxon>
    </lineage>
</organism>
<evidence type="ECO:0000313" key="1">
    <source>
        <dbReference type="EMBL" id="PHM62000.1"/>
    </source>
</evidence>
<dbReference type="PANTHER" id="PTHR34413">
    <property type="entry name" value="PROPHAGE TAIL FIBER ASSEMBLY PROTEIN HOMOLOG TFAE-RELATED-RELATED"/>
    <property type="match status" value="1"/>
</dbReference>
<dbReference type="InterPro" id="IPR003458">
    <property type="entry name" value="Phage_T4_Gp38_tail_assem"/>
</dbReference>